<keyword evidence="2" id="KW-1185">Reference proteome</keyword>
<evidence type="ECO:0000313" key="1">
    <source>
        <dbReference type="EMBL" id="KJH43092.1"/>
    </source>
</evidence>
<organism evidence="1 2">
    <name type="scientific">Dictyocaulus viviparus</name>
    <name type="common">Bovine lungworm</name>
    <dbReference type="NCBI Taxonomy" id="29172"/>
    <lineage>
        <taxon>Eukaryota</taxon>
        <taxon>Metazoa</taxon>
        <taxon>Ecdysozoa</taxon>
        <taxon>Nematoda</taxon>
        <taxon>Chromadorea</taxon>
        <taxon>Rhabditida</taxon>
        <taxon>Rhabditina</taxon>
        <taxon>Rhabditomorpha</taxon>
        <taxon>Strongyloidea</taxon>
        <taxon>Metastrongylidae</taxon>
        <taxon>Dictyocaulus</taxon>
    </lineage>
</organism>
<sequence length="101" mass="11428">MNSKRMLELVASNGGSAVSSRSLKNSQTGCDFFLPAFLIQVRLNEARKALEKKRVPKLIDNEFVSHDKSNKKNYIKMYEGCSDGRKGEGRPTTEFQFNKIP</sequence>
<reference evidence="1 2" key="1">
    <citation type="submission" date="2013-11" db="EMBL/GenBank/DDBJ databases">
        <title>Draft genome of the bovine lungworm Dictyocaulus viviparus.</title>
        <authorList>
            <person name="Mitreva M."/>
        </authorList>
    </citation>
    <scope>NUCLEOTIDE SEQUENCE [LARGE SCALE GENOMIC DNA]</scope>
    <source>
        <strain evidence="1 2">HannoverDv2000</strain>
    </source>
</reference>
<protein>
    <submittedName>
        <fullName evidence="1">Uncharacterized protein</fullName>
    </submittedName>
</protein>
<evidence type="ECO:0000313" key="2">
    <source>
        <dbReference type="Proteomes" id="UP000053766"/>
    </source>
</evidence>
<reference evidence="2" key="2">
    <citation type="journal article" date="2016" name="Sci. Rep.">
        <title>Dictyocaulus viviparus genome, variome and transcriptome elucidate lungworm biology and support future intervention.</title>
        <authorList>
            <person name="McNulty S.N."/>
            <person name="Strube C."/>
            <person name="Rosa B.A."/>
            <person name="Martin J.C."/>
            <person name="Tyagi R."/>
            <person name="Choi Y.J."/>
            <person name="Wang Q."/>
            <person name="Hallsworth Pepin K."/>
            <person name="Zhang X."/>
            <person name="Ozersky P."/>
            <person name="Wilson R.K."/>
            <person name="Sternberg P.W."/>
            <person name="Gasser R.B."/>
            <person name="Mitreva M."/>
        </authorList>
    </citation>
    <scope>NUCLEOTIDE SEQUENCE [LARGE SCALE GENOMIC DNA]</scope>
    <source>
        <strain evidence="2">HannoverDv2000</strain>
    </source>
</reference>
<dbReference type="AlphaFoldDB" id="A0A0D8XH86"/>
<dbReference type="Proteomes" id="UP000053766">
    <property type="component" value="Unassembled WGS sequence"/>
</dbReference>
<accession>A0A0D8XH86</accession>
<name>A0A0D8XH86_DICVI</name>
<gene>
    <name evidence="1" type="ORF">DICVIV_10913</name>
</gene>
<proteinExistence type="predicted"/>
<dbReference type="EMBL" id="KN716594">
    <property type="protein sequence ID" value="KJH43092.1"/>
    <property type="molecule type" value="Genomic_DNA"/>
</dbReference>